<dbReference type="EC" id="3.4.21.26" evidence="2"/>
<dbReference type="Gene3D" id="2.130.10.120">
    <property type="entry name" value="Prolyl oligopeptidase, N-terminal domain"/>
    <property type="match status" value="1"/>
</dbReference>
<dbReference type="Proteomes" id="UP001206128">
    <property type="component" value="Unassembled WGS sequence"/>
</dbReference>
<keyword evidence="3" id="KW-0645">Protease</keyword>
<sequence length="689" mass="73541">MSPTPTPRQPVTRAVGGITFTDPYDWLRSDTEESLRWQERQTAATTTALEDLPVAELAEAIKPALRDFIAGALGGRVLVGGRWFWLGQDDAGTGQAIRVSDDRDDPGRVVIDAARLTAQRGDGRPSTLVYLQPSPDGRLVAFSESVGGAPFGVYRVVEVDSGHLLDVSVPTLQGNAALPAWLPDGSGFYLHGRAADGGHQLLFAPVAPGTPERPPVSFALADVPATVTGLVPQVSPDGRHVLVVTSPHQHVATMIGDERTGRWRPFTPEGFDAELHGDWLDDDTYVAIATDTPRGRLVAIPVATSTDPATWRELVPTGDLVLRGVQVVRGRLVVSALRDVSLDIRVHQPDGTLVGRAPLPPASASLGLVGPGRLRPPSAAFLFSASTFTTAYTTCELDVDNAALEVVEAGADLPGIVVEQSFATSADGTRVPYFVVARADLDRTVPQPTLVNAYGGFNLPWVPAFLAENAPFVQAGGVFVQASLRGGSEYGRDWYEAGRGRAKQHTFDDLRAVAEDLIARGIATPDRLAFHGASNGGLVAGVAITQQPDLWRAVVAQVPVLDVLEPVTDGPGAEIIRSFYEQEYGSPDNPEDAAAIHAYSPCHNVRDGVSYPAVFQIFGATDISCPVRHGRRFTAALQHATTSGHPVLLRVWDDVGHGSLDPEVSARQQAEWLAFVMRELGMSYPGNPT</sequence>
<evidence type="ECO:0000259" key="6">
    <source>
        <dbReference type="Pfam" id="PF00326"/>
    </source>
</evidence>
<dbReference type="RefSeq" id="WP_253772680.1">
    <property type="nucleotide sequence ID" value="NZ_JAMTCK010000007.1"/>
</dbReference>
<dbReference type="InterPro" id="IPR051167">
    <property type="entry name" value="Prolyl_oligopep/macrocyclase"/>
</dbReference>
<evidence type="ECO:0000259" key="7">
    <source>
        <dbReference type="Pfam" id="PF02897"/>
    </source>
</evidence>
<protein>
    <recommendedName>
        <fullName evidence="2">prolyl oligopeptidase</fullName>
        <ecNumber evidence="2">3.4.21.26</ecNumber>
    </recommendedName>
</protein>
<evidence type="ECO:0000313" key="8">
    <source>
        <dbReference type="EMBL" id="MCP2166632.1"/>
    </source>
</evidence>
<feature type="domain" description="Peptidase S9 prolyl oligopeptidase catalytic" evidence="6">
    <location>
        <begin position="468"/>
        <end position="682"/>
    </location>
</feature>
<evidence type="ECO:0000256" key="5">
    <source>
        <dbReference type="ARBA" id="ARBA00022825"/>
    </source>
</evidence>
<dbReference type="GO" id="GO:0070012">
    <property type="term" value="F:oligopeptidase activity"/>
    <property type="evidence" value="ECO:0007669"/>
    <property type="project" value="TreeGrafter"/>
</dbReference>
<dbReference type="InterPro" id="IPR023302">
    <property type="entry name" value="Pept_S9A_N"/>
</dbReference>
<accession>A0AAE3GFV9</accession>
<organism evidence="8 9">
    <name type="scientific">Goodfellowiella coeruleoviolacea</name>
    <dbReference type="NCBI Taxonomy" id="334858"/>
    <lineage>
        <taxon>Bacteria</taxon>
        <taxon>Bacillati</taxon>
        <taxon>Actinomycetota</taxon>
        <taxon>Actinomycetes</taxon>
        <taxon>Pseudonocardiales</taxon>
        <taxon>Pseudonocardiaceae</taxon>
        <taxon>Goodfellowiella</taxon>
    </lineage>
</organism>
<dbReference type="InterPro" id="IPR002470">
    <property type="entry name" value="Peptidase_S9A"/>
</dbReference>
<dbReference type="InterPro" id="IPR029058">
    <property type="entry name" value="AB_hydrolase_fold"/>
</dbReference>
<dbReference type="PANTHER" id="PTHR42881">
    <property type="entry name" value="PROLYL ENDOPEPTIDASE"/>
    <property type="match status" value="1"/>
</dbReference>
<keyword evidence="4" id="KW-0378">Hydrolase</keyword>
<dbReference type="SUPFAM" id="SSF50993">
    <property type="entry name" value="Peptidase/esterase 'gauge' domain"/>
    <property type="match status" value="1"/>
</dbReference>
<dbReference type="GO" id="GO:0004252">
    <property type="term" value="F:serine-type endopeptidase activity"/>
    <property type="evidence" value="ECO:0007669"/>
    <property type="project" value="UniProtKB-EC"/>
</dbReference>
<evidence type="ECO:0000256" key="1">
    <source>
        <dbReference type="ARBA" id="ARBA00001070"/>
    </source>
</evidence>
<dbReference type="PRINTS" id="PR00862">
    <property type="entry name" value="PROLIGOPTASE"/>
</dbReference>
<evidence type="ECO:0000313" key="9">
    <source>
        <dbReference type="Proteomes" id="UP001206128"/>
    </source>
</evidence>
<dbReference type="Pfam" id="PF00326">
    <property type="entry name" value="Peptidase_S9"/>
    <property type="match status" value="1"/>
</dbReference>
<dbReference type="PANTHER" id="PTHR42881:SF2">
    <property type="entry name" value="PROLYL ENDOPEPTIDASE"/>
    <property type="match status" value="1"/>
</dbReference>
<dbReference type="GO" id="GO:0005829">
    <property type="term" value="C:cytosol"/>
    <property type="evidence" value="ECO:0007669"/>
    <property type="project" value="TreeGrafter"/>
</dbReference>
<keyword evidence="9" id="KW-1185">Reference proteome</keyword>
<evidence type="ECO:0000256" key="3">
    <source>
        <dbReference type="ARBA" id="ARBA00022670"/>
    </source>
</evidence>
<comment type="catalytic activity">
    <reaction evidence="1">
        <text>Hydrolysis of Pro-|-Xaa &gt;&gt; Ala-|-Xaa in oligopeptides.</text>
        <dbReference type="EC" id="3.4.21.26"/>
    </reaction>
</comment>
<reference evidence="8" key="1">
    <citation type="submission" date="2022-06" db="EMBL/GenBank/DDBJ databases">
        <title>Genomic Encyclopedia of Archaeal and Bacterial Type Strains, Phase II (KMG-II): from individual species to whole genera.</title>
        <authorList>
            <person name="Goeker M."/>
        </authorList>
    </citation>
    <scope>NUCLEOTIDE SEQUENCE</scope>
    <source>
        <strain evidence="8">DSM 43935</strain>
    </source>
</reference>
<dbReference type="AlphaFoldDB" id="A0AAE3GFV9"/>
<name>A0AAE3GFV9_9PSEU</name>
<dbReference type="EMBL" id="JAMTCK010000007">
    <property type="protein sequence ID" value="MCP2166632.1"/>
    <property type="molecule type" value="Genomic_DNA"/>
</dbReference>
<comment type="caution">
    <text evidence="8">The sequence shown here is derived from an EMBL/GenBank/DDBJ whole genome shotgun (WGS) entry which is preliminary data.</text>
</comment>
<dbReference type="GO" id="GO:0006508">
    <property type="term" value="P:proteolysis"/>
    <property type="evidence" value="ECO:0007669"/>
    <property type="project" value="UniProtKB-KW"/>
</dbReference>
<feature type="domain" description="Peptidase S9A N-terminal" evidence="7">
    <location>
        <begin position="12"/>
        <end position="408"/>
    </location>
</feature>
<proteinExistence type="predicted"/>
<dbReference type="Gene3D" id="3.40.50.1820">
    <property type="entry name" value="alpha/beta hydrolase"/>
    <property type="match status" value="1"/>
</dbReference>
<keyword evidence="5" id="KW-0720">Serine protease</keyword>
<gene>
    <name evidence="8" type="ORF">LX83_003500</name>
</gene>
<dbReference type="InterPro" id="IPR001375">
    <property type="entry name" value="Peptidase_S9_cat"/>
</dbReference>
<dbReference type="Pfam" id="PF02897">
    <property type="entry name" value="Peptidase_S9_N"/>
    <property type="match status" value="1"/>
</dbReference>
<dbReference type="SUPFAM" id="SSF53474">
    <property type="entry name" value="alpha/beta-Hydrolases"/>
    <property type="match status" value="1"/>
</dbReference>
<evidence type="ECO:0000256" key="4">
    <source>
        <dbReference type="ARBA" id="ARBA00022801"/>
    </source>
</evidence>
<evidence type="ECO:0000256" key="2">
    <source>
        <dbReference type="ARBA" id="ARBA00011897"/>
    </source>
</evidence>